<reference evidence="9 10" key="1">
    <citation type="journal article" date="2019" name="Int. J. Syst. Evol. Microbiol.">
        <title>The Global Catalogue of Microorganisms (GCM) 10K type strain sequencing project: providing services to taxonomists for standard genome sequencing and annotation.</title>
        <authorList>
            <consortium name="The Broad Institute Genomics Platform"/>
            <consortium name="The Broad Institute Genome Sequencing Center for Infectious Disease"/>
            <person name="Wu L."/>
            <person name="Ma J."/>
        </authorList>
    </citation>
    <scope>NUCLEOTIDE SEQUENCE [LARGE SCALE GENOMIC DNA]</scope>
    <source>
        <strain evidence="9 10">JCM 11813</strain>
    </source>
</reference>
<evidence type="ECO:0000256" key="4">
    <source>
        <dbReference type="ARBA" id="ARBA00022801"/>
    </source>
</evidence>
<comment type="similarity">
    <text evidence="2">Belongs to the peptidase S54 family.</text>
</comment>
<dbReference type="PANTHER" id="PTHR43731">
    <property type="entry name" value="RHOMBOID PROTEASE"/>
    <property type="match status" value="1"/>
</dbReference>
<evidence type="ECO:0000256" key="3">
    <source>
        <dbReference type="ARBA" id="ARBA00022692"/>
    </source>
</evidence>
<keyword evidence="10" id="KW-1185">Reference proteome</keyword>
<protein>
    <submittedName>
        <fullName evidence="9">Rhomboid family intramembrane serine protease</fullName>
    </submittedName>
</protein>
<feature type="transmembrane region" description="Helical" evidence="7">
    <location>
        <begin position="155"/>
        <end position="175"/>
    </location>
</feature>
<keyword evidence="5 7" id="KW-1133">Transmembrane helix</keyword>
<evidence type="ECO:0000256" key="7">
    <source>
        <dbReference type="SAM" id="Phobius"/>
    </source>
</evidence>
<evidence type="ECO:0000259" key="8">
    <source>
        <dbReference type="Pfam" id="PF01694"/>
    </source>
</evidence>
<dbReference type="SUPFAM" id="SSF144091">
    <property type="entry name" value="Rhomboid-like"/>
    <property type="match status" value="1"/>
</dbReference>
<dbReference type="GO" id="GO:0006508">
    <property type="term" value="P:proteolysis"/>
    <property type="evidence" value="ECO:0007669"/>
    <property type="project" value="UniProtKB-KW"/>
</dbReference>
<feature type="transmembrane region" description="Helical" evidence="7">
    <location>
        <begin position="212"/>
        <end position="233"/>
    </location>
</feature>
<dbReference type="EMBL" id="BAAAJE010000001">
    <property type="protein sequence ID" value="GAA1125365.1"/>
    <property type="molecule type" value="Genomic_DNA"/>
</dbReference>
<feature type="transmembrane region" description="Helical" evidence="7">
    <location>
        <begin position="72"/>
        <end position="91"/>
    </location>
</feature>
<sequence length="312" mass="33017">MSQPPTPETGVPTCYRHPGRESYIRCQRCDRPICPDCMRDAAVGFQCPECVAEGKRTTRSGRTAFGGLRPTNAGITSFVLIGINAVVWLAIVATGGGGSRLLAALQLIPLGRCAPTGALENYYPNIHSEAVCQSVNGTWLPGVADGAWWQLLTSGFTHVALLHIAFNMFALYILGPQLELVIGRARFLALYFLSLFAASALVLWAAPEQQATVGASGAIFGLMGALLVVALKLRAQVQGILLWIGINFFLTISVSGISWQGHLGGFVGGVVIAGILVYAPRGPRRTTFQVCGLVAVVALVALATILRVAALT</sequence>
<evidence type="ECO:0000256" key="6">
    <source>
        <dbReference type="ARBA" id="ARBA00023136"/>
    </source>
</evidence>
<evidence type="ECO:0000313" key="9">
    <source>
        <dbReference type="EMBL" id="GAA1125365.1"/>
    </source>
</evidence>
<dbReference type="InterPro" id="IPR035952">
    <property type="entry name" value="Rhomboid-like_sf"/>
</dbReference>
<dbReference type="InterPro" id="IPR022764">
    <property type="entry name" value="Peptidase_S54_rhomboid_dom"/>
</dbReference>
<keyword evidence="3 7" id="KW-0812">Transmembrane</keyword>
<comment type="subcellular location">
    <subcellularLocation>
        <location evidence="1">Membrane</location>
        <topology evidence="1">Multi-pass membrane protein</topology>
    </subcellularLocation>
</comment>
<proteinExistence type="inferred from homology"/>
<accession>A0ABN1U6R2</accession>
<dbReference type="GO" id="GO:0008233">
    <property type="term" value="F:peptidase activity"/>
    <property type="evidence" value="ECO:0007669"/>
    <property type="project" value="UniProtKB-KW"/>
</dbReference>
<dbReference type="Pfam" id="PF01694">
    <property type="entry name" value="Rhomboid"/>
    <property type="match status" value="1"/>
</dbReference>
<keyword evidence="4" id="KW-0378">Hydrolase</keyword>
<dbReference type="PANTHER" id="PTHR43731:SF14">
    <property type="entry name" value="PRESENILIN-ASSOCIATED RHOMBOID-LIKE PROTEIN, MITOCHONDRIAL"/>
    <property type="match status" value="1"/>
</dbReference>
<dbReference type="RefSeq" id="WP_343904732.1">
    <property type="nucleotide sequence ID" value="NZ_BAAAJE010000001.1"/>
</dbReference>
<dbReference type="Gene3D" id="1.20.1540.10">
    <property type="entry name" value="Rhomboid-like"/>
    <property type="match status" value="1"/>
</dbReference>
<organism evidence="9 10">
    <name type="scientific">Nocardioides aquiterrae</name>
    <dbReference type="NCBI Taxonomy" id="203799"/>
    <lineage>
        <taxon>Bacteria</taxon>
        <taxon>Bacillati</taxon>
        <taxon>Actinomycetota</taxon>
        <taxon>Actinomycetes</taxon>
        <taxon>Propionibacteriales</taxon>
        <taxon>Nocardioidaceae</taxon>
        <taxon>Nocardioides</taxon>
    </lineage>
</organism>
<keyword evidence="9" id="KW-0645">Protease</keyword>
<keyword evidence="6 7" id="KW-0472">Membrane</keyword>
<gene>
    <name evidence="9" type="ORF">GCM10009606_01330</name>
</gene>
<feature type="transmembrane region" description="Helical" evidence="7">
    <location>
        <begin position="263"/>
        <end position="279"/>
    </location>
</feature>
<feature type="domain" description="Peptidase S54 rhomboid" evidence="8">
    <location>
        <begin position="146"/>
        <end position="277"/>
    </location>
</feature>
<dbReference type="Proteomes" id="UP001499979">
    <property type="component" value="Unassembled WGS sequence"/>
</dbReference>
<evidence type="ECO:0000256" key="2">
    <source>
        <dbReference type="ARBA" id="ARBA00009045"/>
    </source>
</evidence>
<dbReference type="InterPro" id="IPR050925">
    <property type="entry name" value="Rhomboid_protease_S54"/>
</dbReference>
<feature type="transmembrane region" description="Helical" evidence="7">
    <location>
        <begin position="240"/>
        <end position="257"/>
    </location>
</feature>
<evidence type="ECO:0000256" key="5">
    <source>
        <dbReference type="ARBA" id="ARBA00022989"/>
    </source>
</evidence>
<comment type="caution">
    <text evidence="9">The sequence shown here is derived from an EMBL/GenBank/DDBJ whole genome shotgun (WGS) entry which is preliminary data.</text>
</comment>
<feature type="transmembrane region" description="Helical" evidence="7">
    <location>
        <begin position="291"/>
        <end position="310"/>
    </location>
</feature>
<name>A0ABN1U6R2_9ACTN</name>
<evidence type="ECO:0000313" key="10">
    <source>
        <dbReference type="Proteomes" id="UP001499979"/>
    </source>
</evidence>
<feature type="transmembrane region" description="Helical" evidence="7">
    <location>
        <begin position="187"/>
        <end position="206"/>
    </location>
</feature>
<evidence type="ECO:0000256" key="1">
    <source>
        <dbReference type="ARBA" id="ARBA00004141"/>
    </source>
</evidence>